<accession>G8P1Y6</accession>
<proteinExistence type="predicted"/>
<keyword evidence="2" id="KW-1185">Reference proteome</keyword>
<dbReference type="KEGG" id="gma:AciX8_2728"/>
<dbReference type="OrthoDB" id="120804at2"/>
<dbReference type="HOGENOM" id="CLU_1774798_0_0_0"/>
<dbReference type="EMBL" id="CP003130">
    <property type="protein sequence ID" value="AEU37038.1"/>
    <property type="molecule type" value="Genomic_DNA"/>
</dbReference>
<dbReference type="Proteomes" id="UP000007113">
    <property type="component" value="Chromosome"/>
</dbReference>
<protein>
    <submittedName>
        <fullName evidence="1">Uncharacterized protein</fullName>
    </submittedName>
</protein>
<gene>
    <name evidence="1" type="ordered locus">AciX8_2728</name>
</gene>
<evidence type="ECO:0000313" key="1">
    <source>
        <dbReference type="EMBL" id="AEU37038.1"/>
    </source>
</evidence>
<evidence type="ECO:0000313" key="2">
    <source>
        <dbReference type="Proteomes" id="UP000007113"/>
    </source>
</evidence>
<name>G8P1Y6_GRAMM</name>
<dbReference type="STRING" id="682795.AciX8_2728"/>
<dbReference type="AlphaFoldDB" id="G8P1Y6"/>
<dbReference type="eggNOG" id="ENOG5034BMA">
    <property type="taxonomic scope" value="Bacteria"/>
</dbReference>
<sequence>MDLASKIRSIAKKKHVEPALRAGQRQFSIAVRDLMDEAEAEGITTAQRTPPFCTSIQTQGFLRDNGLEVLRVDGPASKKSTTVVVHYRVAGAKKGPKPAKPKVETAEQRAFRLTEKLRGLLKDELAEYGGGEAFIKWVRSDEEQAA</sequence>
<reference evidence="1 2" key="1">
    <citation type="submission" date="2011-11" db="EMBL/GenBank/DDBJ databases">
        <title>Complete sequence of Granulicella mallensis MP5ACTX8.</title>
        <authorList>
            <consortium name="US DOE Joint Genome Institute"/>
            <person name="Lucas S."/>
            <person name="Copeland A."/>
            <person name="Lapidus A."/>
            <person name="Cheng J.-F."/>
            <person name="Goodwin L."/>
            <person name="Pitluck S."/>
            <person name="Peters L."/>
            <person name="Lu M."/>
            <person name="Detter J.C."/>
            <person name="Han C."/>
            <person name="Tapia R."/>
            <person name="Land M."/>
            <person name="Hauser L."/>
            <person name="Kyrpides N."/>
            <person name="Ivanova N."/>
            <person name="Mikhailova N."/>
            <person name="Pagani I."/>
            <person name="Rawat S."/>
            <person name="Mannisto M."/>
            <person name="Haggblom M."/>
            <person name="Woyke T."/>
        </authorList>
    </citation>
    <scope>NUCLEOTIDE SEQUENCE [LARGE SCALE GENOMIC DNA]</scope>
    <source>
        <strain evidence="2">ATCC BAA-1857 / DSM 23137 / MP5ACTX8</strain>
    </source>
</reference>
<dbReference type="RefSeq" id="WP_014265916.1">
    <property type="nucleotide sequence ID" value="NC_016631.1"/>
</dbReference>
<organism evidence="1 2">
    <name type="scientific">Granulicella mallensis (strain ATCC BAA-1857 / DSM 23137 / MP5ACTX8)</name>
    <dbReference type="NCBI Taxonomy" id="682795"/>
    <lineage>
        <taxon>Bacteria</taxon>
        <taxon>Pseudomonadati</taxon>
        <taxon>Acidobacteriota</taxon>
        <taxon>Terriglobia</taxon>
        <taxon>Terriglobales</taxon>
        <taxon>Acidobacteriaceae</taxon>
        <taxon>Granulicella</taxon>
    </lineage>
</organism>